<evidence type="ECO:0000313" key="1">
    <source>
        <dbReference type="EMBL" id="RHZ49757.1"/>
    </source>
</evidence>
<evidence type="ECO:0000313" key="2">
    <source>
        <dbReference type="Proteomes" id="UP000266861"/>
    </source>
</evidence>
<comment type="caution">
    <text evidence="1">The sequence shown here is derived from an EMBL/GenBank/DDBJ whole genome shotgun (WGS) entry which is preliminary data.</text>
</comment>
<sequence>MSNNNLSPDEKQVLLFNVKDTFEIAEEEFNNNWWPLISNVWTQYNSCKFSNGDSWKIFICRFTKHQESSTRKDDVLNNKRRTTLIRLFGFCKAKIKIIQLVFDKLVRIECYKNSPDHVHTLIETAIVKTVKEYTNNKLQLDESIKDLKCREVANIKYKLREPMETHLVDNVELESDILETILYLKNQDYYCEHYYILQKFTNDHYGCWDVGAHFFISTEDSDTIAEVLKIIRNICKNWTPVYILMD</sequence>
<name>A0A397GH10_9GLOM</name>
<dbReference type="STRING" id="1348612.A0A397GH10"/>
<gene>
    <name evidence="1" type="ORF">Glove_514g4</name>
</gene>
<dbReference type="EMBL" id="PQFF01000444">
    <property type="protein sequence ID" value="RHZ49757.1"/>
    <property type="molecule type" value="Genomic_DNA"/>
</dbReference>
<accession>A0A397GH10</accession>
<dbReference type="OrthoDB" id="2432083at2759"/>
<protein>
    <recommendedName>
        <fullName evidence="3">MULE transposase domain-containing protein</fullName>
    </recommendedName>
</protein>
<proteinExistence type="predicted"/>
<keyword evidence="2" id="KW-1185">Reference proteome</keyword>
<evidence type="ECO:0008006" key="3">
    <source>
        <dbReference type="Google" id="ProtNLM"/>
    </source>
</evidence>
<organism evidence="1 2">
    <name type="scientific">Diversispora epigaea</name>
    <dbReference type="NCBI Taxonomy" id="1348612"/>
    <lineage>
        <taxon>Eukaryota</taxon>
        <taxon>Fungi</taxon>
        <taxon>Fungi incertae sedis</taxon>
        <taxon>Mucoromycota</taxon>
        <taxon>Glomeromycotina</taxon>
        <taxon>Glomeromycetes</taxon>
        <taxon>Diversisporales</taxon>
        <taxon>Diversisporaceae</taxon>
        <taxon>Diversispora</taxon>
    </lineage>
</organism>
<dbReference type="Proteomes" id="UP000266861">
    <property type="component" value="Unassembled WGS sequence"/>
</dbReference>
<dbReference type="AlphaFoldDB" id="A0A397GH10"/>
<reference evidence="1 2" key="1">
    <citation type="submission" date="2018-08" db="EMBL/GenBank/DDBJ databases">
        <title>Genome and evolution of the arbuscular mycorrhizal fungus Diversispora epigaea (formerly Glomus versiforme) and its bacterial endosymbionts.</title>
        <authorList>
            <person name="Sun X."/>
            <person name="Fei Z."/>
            <person name="Harrison M."/>
        </authorList>
    </citation>
    <scope>NUCLEOTIDE SEQUENCE [LARGE SCALE GENOMIC DNA]</scope>
    <source>
        <strain evidence="1 2">IT104</strain>
    </source>
</reference>